<dbReference type="HOGENOM" id="CLU_3113966_0_0_9"/>
<dbReference type="STRING" id="649747.HMPREF0083_02397"/>
<organism evidence="1 2">
    <name type="scientific">Aneurinibacillus aneurinilyticus ATCC 12856</name>
    <dbReference type="NCBI Taxonomy" id="649747"/>
    <lineage>
        <taxon>Bacteria</taxon>
        <taxon>Bacillati</taxon>
        <taxon>Bacillota</taxon>
        <taxon>Bacilli</taxon>
        <taxon>Bacillales</taxon>
        <taxon>Paenibacillaceae</taxon>
        <taxon>Aneurinibacillus group</taxon>
        <taxon>Aneurinibacillus</taxon>
    </lineage>
</organism>
<dbReference type="Proteomes" id="UP000016511">
    <property type="component" value="Unassembled WGS sequence"/>
</dbReference>
<sequence length="50" mass="5837">MSTFNHSEMLILLCELICICSINPVLMMEQNYNEMKIAENVEQAFQSNMH</sequence>
<protein>
    <submittedName>
        <fullName evidence="1">Uncharacterized protein</fullName>
    </submittedName>
</protein>
<gene>
    <name evidence="1" type="ORF">HMPREF0083_02397</name>
</gene>
<comment type="caution">
    <text evidence="1">The sequence shown here is derived from an EMBL/GenBank/DDBJ whole genome shotgun (WGS) entry which is preliminary data.</text>
</comment>
<proteinExistence type="predicted"/>
<dbReference type="AlphaFoldDB" id="U1YFH1"/>
<name>U1YFH1_ANEAE</name>
<accession>U1YFH1</accession>
<keyword evidence="2" id="KW-1185">Reference proteome</keyword>
<evidence type="ECO:0000313" key="1">
    <source>
        <dbReference type="EMBL" id="ERI09556.1"/>
    </source>
</evidence>
<dbReference type="EMBL" id="AWSJ01000147">
    <property type="protein sequence ID" value="ERI09556.1"/>
    <property type="molecule type" value="Genomic_DNA"/>
</dbReference>
<evidence type="ECO:0000313" key="2">
    <source>
        <dbReference type="Proteomes" id="UP000016511"/>
    </source>
</evidence>
<reference evidence="1 2" key="1">
    <citation type="submission" date="2013-08" db="EMBL/GenBank/DDBJ databases">
        <authorList>
            <person name="Weinstock G."/>
            <person name="Sodergren E."/>
            <person name="Wylie T."/>
            <person name="Fulton L."/>
            <person name="Fulton R."/>
            <person name="Fronick C."/>
            <person name="O'Laughlin M."/>
            <person name="Godfrey J."/>
            <person name="Miner T."/>
            <person name="Herter B."/>
            <person name="Appelbaum E."/>
            <person name="Cordes M."/>
            <person name="Lek S."/>
            <person name="Wollam A."/>
            <person name="Pepin K.H."/>
            <person name="Palsikar V.B."/>
            <person name="Mitreva M."/>
            <person name="Wilson R.K."/>
        </authorList>
    </citation>
    <scope>NUCLEOTIDE SEQUENCE [LARGE SCALE GENOMIC DNA]</scope>
    <source>
        <strain evidence="1 2">ATCC 12856</strain>
    </source>
</reference>